<dbReference type="RefSeq" id="WP_153728803.1">
    <property type="nucleotide sequence ID" value="NZ_WJNH01000007.1"/>
</dbReference>
<keyword evidence="1 2" id="KW-0807">Transducer</keyword>
<feature type="transmembrane region" description="Helical" evidence="3">
    <location>
        <begin position="48"/>
        <end position="65"/>
    </location>
</feature>
<dbReference type="PANTHER" id="PTHR32089:SF112">
    <property type="entry name" value="LYSOZYME-LIKE PROTEIN-RELATED"/>
    <property type="match status" value="1"/>
</dbReference>
<accession>A0A6G1X7W7</accession>
<dbReference type="GO" id="GO:0016020">
    <property type="term" value="C:membrane"/>
    <property type="evidence" value="ECO:0007669"/>
    <property type="project" value="InterPro"/>
</dbReference>
<dbReference type="GO" id="GO:0007165">
    <property type="term" value="P:signal transduction"/>
    <property type="evidence" value="ECO:0007669"/>
    <property type="project" value="UniProtKB-KW"/>
</dbReference>
<keyword evidence="6" id="KW-1185">Reference proteome</keyword>
<evidence type="ECO:0000256" key="1">
    <source>
        <dbReference type="ARBA" id="ARBA00023224"/>
    </source>
</evidence>
<evidence type="ECO:0000256" key="2">
    <source>
        <dbReference type="PROSITE-ProRule" id="PRU00284"/>
    </source>
</evidence>
<feature type="domain" description="Methyl-accepting transducer" evidence="4">
    <location>
        <begin position="213"/>
        <end position="463"/>
    </location>
</feature>
<evidence type="ECO:0000256" key="3">
    <source>
        <dbReference type="SAM" id="Phobius"/>
    </source>
</evidence>
<keyword evidence="3" id="KW-0812">Transmembrane</keyword>
<keyword evidence="3" id="KW-0472">Membrane</keyword>
<evidence type="ECO:0000259" key="4">
    <source>
        <dbReference type="PROSITE" id="PS50111"/>
    </source>
</evidence>
<feature type="transmembrane region" description="Helical" evidence="3">
    <location>
        <begin position="74"/>
        <end position="93"/>
    </location>
</feature>
<protein>
    <submittedName>
        <fullName evidence="5">Chemotaxis protein</fullName>
    </submittedName>
</protein>
<reference evidence="5 6" key="1">
    <citation type="submission" date="2019-11" db="EMBL/GenBank/DDBJ databases">
        <authorList>
            <person name="Li J."/>
        </authorList>
    </citation>
    <scope>NUCLEOTIDE SEQUENCE [LARGE SCALE GENOMIC DNA]</scope>
    <source>
        <strain evidence="5 6">J4</strain>
    </source>
</reference>
<dbReference type="PROSITE" id="PS50111">
    <property type="entry name" value="CHEMOTAXIS_TRANSDUC_2"/>
    <property type="match status" value="1"/>
</dbReference>
<gene>
    <name evidence="5" type="ORF">GH754_11320</name>
</gene>
<dbReference type="AlphaFoldDB" id="A0A6G1X7W7"/>
<dbReference type="PANTHER" id="PTHR32089">
    <property type="entry name" value="METHYL-ACCEPTING CHEMOTAXIS PROTEIN MCPB"/>
    <property type="match status" value="1"/>
</dbReference>
<dbReference type="OrthoDB" id="242546at2"/>
<dbReference type="SUPFAM" id="SSF58104">
    <property type="entry name" value="Methyl-accepting chemotaxis protein (MCP) signaling domain"/>
    <property type="match status" value="1"/>
</dbReference>
<keyword evidence="3" id="KW-1133">Transmembrane helix</keyword>
<feature type="transmembrane region" description="Helical" evidence="3">
    <location>
        <begin position="21"/>
        <end position="42"/>
    </location>
</feature>
<dbReference type="InterPro" id="IPR004089">
    <property type="entry name" value="MCPsignal_dom"/>
</dbReference>
<dbReference type="EMBL" id="WJNH01000007">
    <property type="protein sequence ID" value="MRG86898.1"/>
    <property type="molecule type" value="Genomic_DNA"/>
</dbReference>
<comment type="caution">
    <text evidence="5">The sequence shown here is derived from an EMBL/GenBank/DDBJ whole genome shotgun (WGS) entry which is preliminary data.</text>
</comment>
<evidence type="ECO:0000313" key="5">
    <source>
        <dbReference type="EMBL" id="MRG86898.1"/>
    </source>
</evidence>
<dbReference type="Gene3D" id="1.10.287.950">
    <property type="entry name" value="Methyl-accepting chemotaxis protein"/>
    <property type="match status" value="1"/>
</dbReference>
<feature type="transmembrane region" description="Helical" evidence="3">
    <location>
        <begin position="144"/>
        <end position="163"/>
    </location>
</feature>
<feature type="transmembrane region" description="Helical" evidence="3">
    <location>
        <begin position="99"/>
        <end position="132"/>
    </location>
</feature>
<evidence type="ECO:0000313" key="6">
    <source>
        <dbReference type="Proteomes" id="UP000480185"/>
    </source>
</evidence>
<dbReference type="Proteomes" id="UP000480185">
    <property type="component" value="Unassembled WGS sequence"/>
</dbReference>
<dbReference type="Pfam" id="PF00015">
    <property type="entry name" value="MCPsignal"/>
    <property type="match status" value="1"/>
</dbReference>
<sequence>MEDEWDMTYDQKQFEKKQNRTLLQIIVFAIVLGVTAELVVGAPVINTIAIGGIGSIIVAIMYLMFRKDWKTKVIPYLAIVGIALVSLVVIHSSDYVTNMLFVFFLLAVAAVALSVAVLTTGAVLGIGVLSYFVMMKGELLGLNSRAIVIALVFFVLVYVLLYIQVQMAKGLLTGVNDSLEKSNELLAEREKQNEQIKSTADVVYMSIKDINESSHHQSEAMREMTQSFREISGAAESQVESVSNITSLSSDSNDKIQQLMASFQELANAGEEVLASSSHGKESMEDLSGTMQGFQESFQSMQEKMAQLAKTIGESTGFTNQIQDIAEQTNLLALNASIEAARAGDAGRGFAVVADEIRKLAEVSNRTAKQIDENLKNVEINTKETESQVKINSKKLVESLSITSEVTDSLNEISKNVQVFVKRLNDFGGEANVIHQSSEGIDQSVNELASLIEESTATMEQMQTTVQEHLERQELLLESVEKTSEAISSLEEKTNTDS</sequence>
<proteinExistence type="predicted"/>
<name>A0A6G1X7W7_9BACI</name>
<dbReference type="SMART" id="SM00283">
    <property type="entry name" value="MA"/>
    <property type="match status" value="1"/>
</dbReference>
<organism evidence="5 6">
    <name type="scientific">Salinibacillus xinjiangensis</name>
    <dbReference type="NCBI Taxonomy" id="1229268"/>
    <lineage>
        <taxon>Bacteria</taxon>
        <taxon>Bacillati</taxon>
        <taxon>Bacillota</taxon>
        <taxon>Bacilli</taxon>
        <taxon>Bacillales</taxon>
        <taxon>Bacillaceae</taxon>
        <taxon>Salinibacillus</taxon>
    </lineage>
</organism>